<name>A0A9D3VCH3_9ROSI</name>
<protein>
    <submittedName>
        <fullName evidence="1">Uncharacterized protein</fullName>
    </submittedName>
</protein>
<reference evidence="1 2" key="1">
    <citation type="journal article" date="2021" name="Plant Biotechnol. J.">
        <title>Multi-omics assisted identification of the key and species-specific regulatory components of drought-tolerant mechanisms in Gossypium stocksii.</title>
        <authorList>
            <person name="Yu D."/>
            <person name="Ke L."/>
            <person name="Zhang D."/>
            <person name="Wu Y."/>
            <person name="Sun Y."/>
            <person name="Mei J."/>
            <person name="Sun J."/>
            <person name="Sun Y."/>
        </authorList>
    </citation>
    <scope>NUCLEOTIDE SEQUENCE [LARGE SCALE GENOMIC DNA]</scope>
    <source>
        <strain evidence="2">cv. E1</strain>
        <tissue evidence="1">Leaf</tissue>
    </source>
</reference>
<evidence type="ECO:0000313" key="1">
    <source>
        <dbReference type="EMBL" id="KAH1080281.1"/>
    </source>
</evidence>
<organism evidence="1 2">
    <name type="scientific">Gossypium stocksii</name>
    <dbReference type="NCBI Taxonomy" id="47602"/>
    <lineage>
        <taxon>Eukaryota</taxon>
        <taxon>Viridiplantae</taxon>
        <taxon>Streptophyta</taxon>
        <taxon>Embryophyta</taxon>
        <taxon>Tracheophyta</taxon>
        <taxon>Spermatophyta</taxon>
        <taxon>Magnoliopsida</taxon>
        <taxon>eudicotyledons</taxon>
        <taxon>Gunneridae</taxon>
        <taxon>Pentapetalae</taxon>
        <taxon>rosids</taxon>
        <taxon>malvids</taxon>
        <taxon>Malvales</taxon>
        <taxon>Malvaceae</taxon>
        <taxon>Malvoideae</taxon>
        <taxon>Gossypium</taxon>
    </lineage>
</organism>
<accession>A0A9D3VCH3</accession>
<dbReference type="Proteomes" id="UP000828251">
    <property type="component" value="Unassembled WGS sequence"/>
</dbReference>
<gene>
    <name evidence="1" type="ORF">J1N35_020042</name>
</gene>
<sequence length="90" mass="10074">MRFDGCSFFNLDQGLTEAGLALGCGCGVWLLSLEELRRSQVRKLLKVWDSRFGEINKVGYGRQKTKIRRGNLSTSAHTKTALLHEQCSGQ</sequence>
<dbReference type="AlphaFoldDB" id="A0A9D3VCH3"/>
<evidence type="ECO:0000313" key="2">
    <source>
        <dbReference type="Proteomes" id="UP000828251"/>
    </source>
</evidence>
<proteinExistence type="predicted"/>
<dbReference type="EMBL" id="JAIQCV010000007">
    <property type="protein sequence ID" value="KAH1080281.1"/>
    <property type="molecule type" value="Genomic_DNA"/>
</dbReference>
<keyword evidence="2" id="KW-1185">Reference proteome</keyword>
<comment type="caution">
    <text evidence="1">The sequence shown here is derived from an EMBL/GenBank/DDBJ whole genome shotgun (WGS) entry which is preliminary data.</text>
</comment>